<evidence type="ECO:0000313" key="5">
    <source>
        <dbReference type="Proteomes" id="UP000266301"/>
    </source>
</evidence>
<dbReference type="PANTHER" id="PTHR24126">
    <property type="entry name" value="ANKYRIN REPEAT, PH AND SEC7 DOMAIN CONTAINING PROTEIN SECG-RELATED"/>
    <property type="match status" value="1"/>
</dbReference>
<dbReference type="KEGG" id="cfer:D4Z93_06600"/>
<gene>
    <name evidence="4" type="ORF">D4Z93_06600</name>
</gene>
<evidence type="ECO:0000256" key="2">
    <source>
        <dbReference type="ARBA" id="ARBA00023043"/>
    </source>
</evidence>
<keyword evidence="2 3" id="KW-0040">ANK repeat</keyword>
<dbReference type="InterPro" id="IPR002110">
    <property type="entry name" value="Ankyrin_rpt"/>
</dbReference>
<evidence type="ECO:0000256" key="3">
    <source>
        <dbReference type="PROSITE-ProRule" id="PRU00023"/>
    </source>
</evidence>
<dbReference type="PROSITE" id="PS50088">
    <property type="entry name" value="ANK_REPEAT"/>
    <property type="match status" value="2"/>
</dbReference>
<evidence type="ECO:0000313" key="4">
    <source>
        <dbReference type="EMBL" id="AYD40205.1"/>
    </source>
</evidence>
<dbReference type="SMART" id="SM00248">
    <property type="entry name" value="ANK"/>
    <property type="match status" value="4"/>
</dbReference>
<name>A0A386H3Z4_9CLOT</name>
<evidence type="ECO:0000256" key="1">
    <source>
        <dbReference type="ARBA" id="ARBA00022737"/>
    </source>
</evidence>
<dbReference type="PROSITE" id="PS50297">
    <property type="entry name" value="ANK_REP_REGION"/>
    <property type="match status" value="2"/>
</dbReference>
<dbReference type="Gene3D" id="1.25.40.20">
    <property type="entry name" value="Ankyrin repeat-containing domain"/>
    <property type="match status" value="2"/>
</dbReference>
<organism evidence="4 5">
    <name type="scientific">Clostridium fermenticellae</name>
    <dbReference type="NCBI Taxonomy" id="2068654"/>
    <lineage>
        <taxon>Bacteria</taxon>
        <taxon>Bacillati</taxon>
        <taxon>Bacillota</taxon>
        <taxon>Clostridia</taxon>
        <taxon>Eubacteriales</taxon>
        <taxon>Clostridiaceae</taxon>
        <taxon>Clostridium</taxon>
    </lineage>
</organism>
<feature type="repeat" description="ANK" evidence="3">
    <location>
        <begin position="115"/>
        <end position="147"/>
    </location>
</feature>
<keyword evidence="5" id="KW-1185">Reference proteome</keyword>
<proteinExistence type="predicted"/>
<dbReference type="AlphaFoldDB" id="A0A386H3Z4"/>
<feature type="repeat" description="ANK" evidence="3">
    <location>
        <begin position="80"/>
        <end position="114"/>
    </location>
</feature>
<dbReference type="Pfam" id="PF12796">
    <property type="entry name" value="Ank_2"/>
    <property type="match status" value="1"/>
</dbReference>
<dbReference type="SUPFAM" id="SSF48403">
    <property type="entry name" value="Ankyrin repeat"/>
    <property type="match status" value="1"/>
</dbReference>
<dbReference type="OrthoDB" id="1897609at2"/>
<accession>A0A386H3Z4</accession>
<dbReference type="InterPro" id="IPR036770">
    <property type="entry name" value="Ankyrin_rpt-contain_sf"/>
</dbReference>
<dbReference type="EMBL" id="CP032416">
    <property type="protein sequence ID" value="AYD40205.1"/>
    <property type="molecule type" value="Genomic_DNA"/>
</dbReference>
<reference evidence="4 5" key="1">
    <citation type="journal article" date="2019" name="Int. J. Syst. Evol. Microbiol.">
        <title>Clostridium fermenticellae sp. nov., isolated from the mud in a fermentation cellar for the production of the Chinese liquor, baijiu.</title>
        <authorList>
            <person name="Xu P.X."/>
            <person name="Chai L.J."/>
            <person name="Qiu T."/>
            <person name="Zhang X.J."/>
            <person name="Lu Z.M."/>
            <person name="Xiao C."/>
            <person name="Wang S.T."/>
            <person name="Shen C.H."/>
            <person name="Shi J.S."/>
            <person name="Xu Z.H."/>
        </authorList>
    </citation>
    <scope>NUCLEOTIDE SEQUENCE [LARGE SCALE GENOMIC DNA]</scope>
    <source>
        <strain evidence="4 5">JN500901</strain>
    </source>
</reference>
<dbReference type="RefSeq" id="WP_119971585.1">
    <property type="nucleotide sequence ID" value="NZ_CP032416.1"/>
</dbReference>
<sequence>MDIFNKIFSSDYKSIYRSIEQGNLPNIREYLNSDKDIDSDFEIQSILHYAINNCENNYVDTIKLLIESDNVNINSHKSKFSETPLHRLCARANPYINLVELLLKKGADVNAVNISGKTPIFYCSFNYSCELLNLLVKFGADVNAKDKYGNTLLHDDYIDCLDETFEEFLKLLLKFNFDINSINNANFTPLDLCRNKKIENILVKYGAVYS</sequence>
<dbReference type="Proteomes" id="UP000266301">
    <property type="component" value="Chromosome"/>
</dbReference>
<keyword evidence="1" id="KW-0677">Repeat</keyword>
<protein>
    <submittedName>
        <fullName evidence="4">Uncharacterized protein</fullName>
    </submittedName>
</protein>